<dbReference type="EMBL" id="AHXC01000003">
    <property type="protein sequence ID" value="ELB03494.1"/>
    <property type="molecule type" value="Genomic_DNA"/>
</dbReference>
<organism evidence="2 3">
    <name type="scientific">Enterococcus faecium EnGen0003</name>
    <dbReference type="NCBI Taxonomy" id="1138901"/>
    <lineage>
        <taxon>Bacteria</taxon>
        <taxon>Bacillati</taxon>
        <taxon>Bacillota</taxon>
        <taxon>Bacilli</taxon>
        <taxon>Lactobacillales</taxon>
        <taxon>Enterococcaceae</taxon>
        <taxon>Enterococcus</taxon>
    </lineage>
</organism>
<dbReference type="AlphaFoldDB" id="A0A828ZT96"/>
<proteinExistence type="predicted"/>
<feature type="chain" id="PRO_5032481706" evidence="1">
    <location>
        <begin position="26"/>
        <end position="128"/>
    </location>
</feature>
<keyword evidence="1" id="KW-0732">Signal</keyword>
<gene>
    <name evidence="2" type="ORF">OIE_03456</name>
</gene>
<dbReference type="Proteomes" id="UP000010553">
    <property type="component" value="Unassembled WGS sequence"/>
</dbReference>
<evidence type="ECO:0000313" key="2">
    <source>
        <dbReference type="EMBL" id="ELB03494.1"/>
    </source>
</evidence>
<feature type="signal peptide" evidence="1">
    <location>
        <begin position="1"/>
        <end position="25"/>
    </location>
</feature>
<evidence type="ECO:0000313" key="3">
    <source>
        <dbReference type="Proteomes" id="UP000010553"/>
    </source>
</evidence>
<protein>
    <submittedName>
        <fullName evidence="2">Uncharacterized protein</fullName>
    </submittedName>
</protein>
<comment type="caution">
    <text evidence="2">The sequence shown here is derived from an EMBL/GenBank/DDBJ whole genome shotgun (WGS) entry which is preliminary data.</text>
</comment>
<accession>A0A828ZT96</accession>
<reference evidence="2 3" key="1">
    <citation type="submission" date="2012-12" db="EMBL/GenBank/DDBJ databases">
        <title>The Genome Sequence of Enterococcus faecium E1590.</title>
        <authorList>
            <consortium name="The Broad Institute Genome Sequencing Platform"/>
            <consortium name="The Broad Institute Genome Sequencing Center for Infectious Disease"/>
            <person name="Earl A.M."/>
            <person name="Gilmore M.S."/>
            <person name="van Schaik W."/>
            <person name="Lebreton F."/>
            <person name="Willems R.J."/>
            <person name="Walker B."/>
            <person name="Young S.K."/>
            <person name="Zeng Q."/>
            <person name="Gargeya S."/>
            <person name="Fitzgerald M."/>
            <person name="Haas B."/>
            <person name="Abouelleil A."/>
            <person name="Alvarado L."/>
            <person name="Arachchi H.M."/>
            <person name="Berlin A.M."/>
            <person name="Chapman S.B."/>
            <person name="Dewar J."/>
            <person name="Goldberg J."/>
            <person name="Griggs A."/>
            <person name="Gujja S."/>
            <person name="Hansen M."/>
            <person name="Howarth C."/>
            <person name="Imamovic A."/>
            <person name="Larimer J."/>
            <person name="McCowan C."/>
            <person name="Murphy C."/>
            <person name="Neiman D."/>
            <person name="Pearson M."/>
            <person name="Priest M."/>
            <person name="Roberts A."/>
            <person name="Saif S."/>
            <person name="Shea T."/>
            <person name="Sisk P."/>
            <person name="Sykes S."/>
            <person name="Wortman J."/>
            <person name="Nusbaum C."/>
            <person name="Birren B."/>
        </authorList>
    </citation>
    <scope>NUCLEOTIDE SEQUENCE [LARGE SCALE GENOMIC DNA]</scope>
    <source>
        <strain evidence="2 3">E1590</strain>
    </source>
</reference>
<name>A0A828ZT96_ENTFC</name>
<evidence type="ECO:0000256" key="1">
    <source>
        <dbReference type="SAM" id="SignalP"/>
    </source>
</evidence>
<sequence>MKNICKKLSLAFLILSFFSATIVNATTIMTYSGTGIWSWRSVNSWSTSTTRSYTVRHNQTRRSAGASTMLNVAIARQNLIGSTIVSSRNFSGTSNGTFTSSLTSGTYFLRFESNERAKTFDINGSVTY</sequence>